<keyword evidence="8" id="KW-1185">Reference proteome</keyword>
<comment type="caution">
    <text evidence="7">The sequence shown here is derived from an EMBL/GenBank/DDBJ whole genome shotgun (WGS) entry which is preliminary data.</text>
</comment>
<dbReference type="EMBL" id="QFYR01000003">
    <property type="protein sequence ID" value="RAK52373.1"/>
    <property type="molecule type" value="Genomic_DNA"/>
</dbReference>
<dbReference type="OrthoDB" id="5293641at2"/>
<name>A0A328AC45_9CAUL</name>
<dbReference type="Pfam" id="PF07298">
    <property type="entry name" value="NnrU"/>
    <property type="match status" value="1"/>
</dbReference>
<evidence type="ECO:0000313" key="7">
    <source>
        <dbReference type="EMBL" id="RAK52373.1"/>
    </source>
</evidence>
<feature type="transmembrane region" description="Helical" evidence="5">
    <location>
        <begin position="140"/>
        <end position="160"/>
    </location>
</feature>
<keyword evidence="4 5" id="KW-0472">Membrane</keyword>
<keyword evidence="3 5" id="KW-1133">Transmembrane helix</keyword>
<reference evidence="8" key="1">
    <citation type="submission" date="2018-05" db="EMBL/GenBank/DDBJ databases">
        <authorList>
            <person name="Li X."/>
        </authorList>
    </citation>
    <scope>NUCLEOTIDE SEQUENCE [LARGE SCALE GENOMIC DNA]</scope>
    <source>
        <strain evidence="8">YIM 73061</strain>
    </source>
</reference>
<dbReference type="PANTHER" id="PTHR35988">
    <property type="entry name" value="15-CIS-ZETA-CAROTENE ISOMERASE, CHLOROPLASTIC"/>
    <property type="match status" value="1"/>
</dbReference>
<evidence type="ECO:0000256" key="5">
    <source>
        <dbReference type="SAM" id="Phobius"/>
    </source>
</evidence>
<feature type="domain" description="NnrU" evidence="6">
    <location>
        <begin position="4"/>
        <end position="225"/>
    </location>
</feature>
<dbReference type="PANTHER" id="PTHR35988:SF2">
    <property type="entry name" value="15-CIS-ZETA-CAROTENE ISOMERASE, CHLOROPLASTIC"/>
    <property type="match status" value="1"/>
</dbReference>
<evidence type="ECO:0000313" key="8">
    <source>
        <dbReference type="Proteomes" id="UP000249725"/>
    </source>
</evidence>
<feature type="transmembrane region" description="Helical" evidence="5">
    <location>
        <begin position="67"/>
        <end position="93"/>
    </location>
</feature>
<feature type="transmembrane region" description="Helical" evidence="5">
    <location>
        <begin position="201"/>
        <end position="221"/>
    </location>
</feature>
<feature type="transmembrane region" description="Helical" evidence="5">
    <location>
        <begin position="36"/>
        <end position="55"/>
    </location>
</feature>
<dbReference type="GO" id="GO:0090471">
    <property type="term" value="F:9,15,9'-tri-cis-zeta-carotene isomerase activity"/>
    <property type="evidence" value="ECO:0007669"/>
    <property type="project" value="TreeGrafter"/>
</dbReference>
<evidence type="ECO:0000256" key="3">
    <source>
        <dbReference type="ARBA" id="ARBA00022989"/>
    </source>
</evidence>
<sequence>MTSLLAAAAFFVLIHLLVSGTRVRDALVGRIGEGPYMGLFSLASLAGIVWLSLAFGRARSAPGNELIWGAASVLRWVQVGLQLGAVSLVVLGLSTPNPTSVRQEAALDRPVQGVLRITRHPFLCGVAIWAIGHLLVNGDVASMVLFASMLLLTLFGTVSIDAKRRRALGSKWDAFAAQTSIIPFLAIAQGRQRLNIGEIGAWRLLLAVGVWAALLLGHPHLVGVPALP</sequence>
<comment type="subcellular location">
    <subcellularLocation>
        <location evidence="1">Membrane</location>
        <topology evidence="1">Multi-pass membrane protein</topology>
    </subcellularLocation>
</comment>
<dbReference type="AlphaFoldDB" id="A0A328AC45"/>
<evidence type="ECO:0000256" key="1">
    <source>
        <dbReference type="ARBA" id="ARBA00004141"/>
    </source>
</evidence>
<dbReference type="Gene3D" id="1.20.120.1630">
    <property type="match status" value="1"/>
</dbReference>
<keyword evidence="2 5" id="KW-0812">Transmembrane</keyword>
<organism evidence="7 8">
    <name type="scientific">Phenylobacterium deserti</name>
    <dbReference type="NCBI Taxonomy" id="1914756"/>
    <lineage>
        <taxon>Bacteria</taxon>
        <taxon>Pseudomonadati</taxon>
        <taxon>Pseudomonadota</taxon>
        <taxon>Alphaproteobacteria</taxon>
        <taxon>Caulobacterales</taxon>
        <taxon>Caulobacteraceae</taxon>
        <taxon>Phenylobacterium</taxon>
    </lineage>
</organism>
<dbReference type="GO" id="GO:0016020">
    <property type="term" value="C:membrane"/>
    <property type="evidence" value="ECO:0007669"/>
    <property type="project" value="UniProtKB-SubCell"/>
</dbReference>
<dbReference type="RefSeq" id="WP_111515697.1">
    <property type="nucleotide sequence ID" value="NZ_QFYR01000003.1"/>
</dbReference>
<evidence type="ECO:0000256" key="4">
    <source>
        <dbReference type="ARBA" id="ARBA00023136"/>
    </source>
</evidence>
<protein>
    <submittedName>
        <fullName evidence="7">NnrU family protein</fullName>
    </submittedName>
</protein>
<accession>A0A328AC45</accession>
<dbReference type="Proteomes" id="UP000249725">
    <property type="component" value="Unassembled WGS sequence"/>
</dbReference>
<evidence type="ECO:0000259" key="6">
    <source>
        <dbReference type="Pfam" id="PF07298"/>
    </source>
</evidence>
<gene>
    <name evidence="7" type="ORF">DJ018_14680</name>
</gene>
<evidence type="ECO:0000256" key="2">
    <source>
        <dbReference type="ARBA" id="ARBA00022692"/>
    </source>
</evidence>
<dbReference type="InterPro" id="IPR009915">
    <property type="entry name" value="NnrU_dom"/>
</dbReference>
<proteinExistence type="predicted"/>